<dbReference type="AlphaFoldDB" id="U4V4H0"/>
<reference evidence="1 2" key="1">
    <citation type="journal article" date="2014" name="FEMS Microbiol. Lett.">
        <title>Genome sequencing analysis reveals virulence-related gene content of Ochrobactrum intermedium strain 229E, a urease-positive strain isolated from the human gastric niche.</title>
        <authorList>
            <person name="Kulkarni G.J."/>
            <person name="Shetty S."/>
            <person name="Dharne M.S."/>
            <person name="Shouche Y.S."/>
        </authorList>
    </citation>
    <scope>NUCLEOTIDE SEQUENCE [LARGE SCALE GENOMIC DNA]</scope>
    <source>
        <strain evidence="1 2">229E</strain>
    </source>
</reference>
<organism evidence="1 2">
    <name type="scientific">Brucella intermedia 229E</name>
    <dbReference type="NCBI Taxonomy" id="1337887"/>
    <lineage>
        <taxon>Bacteria</taxon>
        <taxon>Pseudomonadati</taxon>
        <taxon>Pseudomonadota</taxon>
        <taxon>Alphaproteobacteria</taxon>
        <taxon>Hyphomicrobiales</taxon>
        <taxon>Brucellaceae</taxon>
        <taxon>Brucella/Ochrobactrum group</taxon>
        <taxon>Brucella</taxon>
    </lineage>
</organism>
<gene>
    <name evidence="1" type="ORF">Q644_08060</name>
</gene>
<evidence type="ECO:0000313" key="1">
    <source>
        <dbReference type="EMBL" id="ERL99942.1"/>
    </source>
</evidence>
<name>U4V4H0_9HYPH</name>
<comment type="caution">
    <text evidence="1">The sequence shown here is derived from an EMBL/GenBank/DDBJ whole genome shotgun (WGS) entry which is preliminary data.</text>
</comment>
<dbReference type="Proteomes" id="UP000016842">
    <property type="component" value="Unassembled WGS sequence"/>
</dbReference>
<accession>U4V4H0</accession>
<proteinExistence type="predicted"/>
<dbReference type="EMBL" id="ASXJ01000349">
    <property type="protein sequence ID" value="ERL99942.1"/>
    <property type="molecule type" value="Genomic_DNA"/>
</dbReference>
<evidence type="ECO:0000313" key="2">
    <source>
        <dbReference type="Proteomes" id="UP000016842"/>
    </source>
</evidence>
<protein>
    <submittedName>
        <fullName evidence="1">Uncharacterized protein</fullName>
    </submittedName>
</protein>
<sequence>MDQRVPLVVGNDFGCRILLAAEGPPFVGGGKGNEDIAAAIATKATHAADTDRHGPRKTLQLIKQEPGIGPPLAEIALHKNAHLIAAGFLRQSTPVRPKTSPKADIYCGMAERQSSAP</sequence>